<dbReference type="Proteomes" id="UP000001890">
    <property type="component" value="Chromosome"/>
</dbReference>
<dbReference type="STRING" id="380358.XALC_2124"/>
<gene>
    <name evidence="2" type="ordered locus">XALc_2124</name>
</gene>
<organism evidence="2 3">
    <name type="scientific">Xanthomonas albilineans (strain GPE PC73 / CFBP 7063)</name>
    <dbReference type="NCBI Taxonomy" id="380358"/>
    <lineage>
        <taxon>Bacteria</taxon>
        <taxon>Pseudomonadati</taxon>
        <taxon>Pseudomonadota</taxon>
        <taxon>Gammaproteobacteria</taxon>
        <taxon>Lysobacterales</taxon>
        <taxon>Lysobacteraceae</taxon>
        <taxon>Xanthomonas</taxon>
    </lineage>
</organism>
<keyword evidence="3" id="KW-1185">Reference proteome</keyword>
<evidence type="ECO:0000313" key="3">
    <source>
        <dbReference type="Proteomes" id="UP000001890"/>
    </source>
</evidence>
<keyword evidence="1" id="KW-0812">Transmembrane</keyword>
<evidence type="ECO:0000256" key="1">
    <source>
        <dbReference type="SAM" id="Phobius"/>
    </source>
</evidence>
<evidence type="ECO:0000313" key="2">
    <source>
        <dbReference type="EMBL" id="CBA16607.1"/>
    </source>
</evidence>
<protein>
    <submittedName>
        <fullName evidence="2">Hypothetical membrane protein</fullName>
    </submittedName>
</protein>
<feature type="transmembrane region" description="Helical" evidence="1">
    <location>
        <begin position="39"/>
        <end position="59"/>
    </location>
</feature>
<dbReference type="AlphaFoldDB" id="D2U906"/>
<dbReference type="EMBL" id="FP565176">
    <property type="protein sequence ID" value="CBA16607.1"/>
    <property type="molecule type" value="Genomic_DNA"/>
</dbReference>
<proteinExistence type="predicted"/>
<sequence>MTLSAQAEVALFLRGLKWLAGVVGVLWGGWWLAPILTPMTLALPSLCGILLALPAVGNARLHDLHAPYRQSALYAGEKSTLLELPSHSPAQP</sequence>
<keyword evidence="1" id="KW-0472">Membrane</keyword>
<reference evidence="2 3" key="1">
    <citation type="journal article" date="2009" name="BMC Genomics">
        <title>The complete genome sequence of Xanthomonas albilineans provides new insights into the reductive genome evolution of the xylem-limited Xanthomonadaceae.</title>
        <authorList>
            <person name="Pieretti I."/>
            <person name="Royer M."/>
            <person name="Barbe V."/>
            <person name="Carrere S."/>
            <person name="Koebnik R."/>
            <person name="Cociancich S."/>
            <person name="Couloux A."/>
            <person name="Darrasse A."/>
            <person name="Gouzy J."/>
            <person name="Jacques M.A."/>
            <person name="Lauber E."/>
            <person name="Manceau C."/>
            <person name="Mangenot S."/>
            <person name="Poussier S."/>
            <person name="Segurens B."/>
            <person name="Szurek B."/>
            <person name="Verdier V."/>
            <person name="Arlat M."/>
            <person name="Rott P."/>
        </authorList>
    </citation>
    <scope>NUCLEOTIDE SEQUENCE [LARGE SCALE GENOMIC DNA]</scope>
    <source>
        <strain evidence="3">GPE PC73 / CFBP 7063</strain>
    </source>
</reference>
<name>D2U906_XANAP</name>
<accession>D2U906</accession>
<keyword evidence="1" id="KW-1133">Transmembrane helix</keyword>
<feature type="transmembrane region" description="Helical" evidence="1">
    <location>
        <begin position="12"/>
        <end position="33"/>
    </location>
</feature>
<dbReference type="KEGG" id="xal:XALC_2124"/>